<gene>
    <name evidence="2" type="ORF">METZ01_LOCUS517471</name>
</gene>
<feature type="non-terminal residue" evidence="2">
    <location>
        <position position="1"/>
    </location>
</feature>
<evidence type="ECO:0000256" key="1">
    <source>
        <dbReference type="SAM" id="MobiDB-lite"/>
    </source>
</evidence>
<dbReference type="Gene3D" id="2.60.40.1120">
    <property type="entry name" value="Carboxypeptidase-like, regulatory domain"/>
    <property type="match status" value="1"/>
</dbReference>
<feature type="region of interest" description="Disordered" evidence="1">
    <location>
        <begin position="171"/>
        <end position="191"/>
    </location>
</feature>
<organism evidence="2">
    <name type="scientific">marine metagenome</name>
    <dbReference type="NCBI Taxonomy" id="408172"/>
    <lineage>
        <taxon>unclassified sequences</taxon>
        <taxon>metagenomes</taxon>
        <taxon>ecological metagenomes</taxon>
    </lineage>
</organism>
<reference evidence="2" key="1">
    <citation type="submission" date="2018-05" db="EMBL/GenBank/DDBJ databases">
        <authorList>
            <person name="Lanie J.A."/>
            <person name="Ng W.-L."/>
            <person name="Kazmierczak K.M."/>
            <person name="Andrzejewski T.M."/>
            <person name="Davidsen T.M."/>
            <person name="Wayne K.J."/>
            <person name="Tettelin H."/>
            <person name="Glass J.I."/>
            <person name="Rusch D."/>
            <person name="Podicherti R."/>
            <person name="Tsui H.-C.T."/>
            <person name="Winkler M.E."/>
        </authorList>
    </citation>
    <scope>NUCLEOTIDE SEQUENCE</scope>
</reference>
<accession>A0A383F680</accession>
<protein>
    <submittedName>
        <fullName evidence="2">Uncharacterized protein</fullName>
    </submittedName>
</protein>
<dbReference type="EMBL" id="UINC01231885">
    <property type="protein sequence ID" value="SVE64617.1"/>
    <property type="molecule type" value="Genomic_DNA"/>
</dbReference>
<dbReference type="AlphaFoldDB" id="A0A383F680"/>
<proteinExistence type="predicted"/>
<feature type="non-terminal residue" evidence="2">
    <location>
        <position position="228"/>
    </location>
</feature>
<sequence length="228" mass="24968">KTSKSEATSVAVAKDATVTDIDFAMTQAKYGTITGTVTDENDSALQGWAFVDLFTYPTEGKITHENMWDYATEMIEMFYDQNSGQYTIKVAAGDYILGVGGDSNGTRYRSQFYNGAYDPKKATKITLAEDETKTIDFKLYPELRIEQDYFSQPGNENVAQLKISGTLSFEAADDSSGSRSIMKMPDNTGPPPSIPAPIYGLNADIVIEGITFKAGKMYAVITDPKDNT</sequence>
<name>A0A383F680_9ZZZZ</name>
<evidence type="ECO:0000313" key="2">
    <source>
        <dbReference type="EMBL" id="SVE64617.1"/>
    </source>
</evidence>